<organism evidence="2 3">
    <name type="scientific">Pontibacillus yanchengensis Y32</name>
    <dbReference type="NCBI Taxonomy" id="1385514"/>
    <lineage>
        <taxon>Bacteria</taxon>
        <taxon>Bacillati</taxon>
        <taxon>Bacillota</taxon>
        <taxon>Bacilli</taxon>
        <taxon>Bacillales</taxon>
        <taxon>Bacillaceae</taxon>
        <taxon>Pontibacillus</taxon>
    </lineage>
</organism>
<dbReference type="EMBL" id="AVBF01000034">
    <property type="protein sequence ID" value="KGP72246.1"/>
    <property type="molecule type" value="Genomic_DNA"/>
</dbReference>
<gene>
    <name evidence="2" type="ORF">N782_13380</name>
</gene>
<dbReference type="AlphaFoldDB" id="A0A0A2TDU7"/>
<feature type="region of interest" description="Disordered" evidence="1">
    <location>
        <begin position="25"/>
        <end position="65"/>
    </location>
</feature>
<keyword evidence="3" id="KW-1185">Reference proteome</keyword>
<sequence>MADPKKDQQKESREEYEVDVDRMINEGLAGGTVNSSYNRGQIEESRDLPHENEPYPAETKRLKHK</sequence>
<dbReference type="OrthoDB" id="2454402at2"/>
<reference evidence="2 3" key="1">
    <citation type="journal article" date="2015" name="Stand. Genomic Sci.">
        <title>High quality draft genome sequence of the moderately halophilic bacterium Pontibacillus yanchengensis Y32(T) and comparison among Pontibacillus genomes.</title>
        <authorList>
            <person name="Huang J."/>
            <person name="Qiao Z.X."/>
            <person name="Tang J.W."/>
            <person name="Wang G."/>
        </authorList>
    </citation>
    <scope>NUCLEOTIDE SEQUENCE [LARGE SCALE GENOMIC DNA]</scope>
    <source>
        <strain evidence="2 3">Y32</strain>
    </source>
</reference>
<feature type="compositionally biased region" description="Basic and acidic residues" evidence="1">
    <location>
        <begin position="41"/>
        <end position="53"/>
    </location>
</feature>
<dbReference type="RefSeq" id="WP_036820478.1">
    <property type="nucleotide sequence ID" value="NZ_AVBF01000034.1"/>
</dbReference>
<protein>
    <submittedName>
        <fullName evidence="2">Uncharacterized protein</fullName>
    </submittedName>
</protein>
<dbReference type="eggNOG" id="ENOG5033CA1">
    <property type="taxonomic scope" value="Bacteria"/>
</dbReference>
<evidence type="ECO:0000313" key="3">
    <source>
        <dbReference type="Proteomes" id="UP000030147"/>
    </source>
</evidence>
<name>A0A0A2TDU7_9BACI</name>
<evidence type="ECO:0000256" key="1">
    <source>
        <dbReference type="SAM" id="MobiDB-lite"/>
    </source>
</evidence>
<accession>A0A0A2TDU7</accession>
<evidence type="ECO:0000313" key="2">
    <source>
        <dbReference type="EMBL" id="KGP72246.1"/>
    </source>
</evidence>
<proteinExistence type="predicted"/>
<comment type="caution">
    <text evidence="2">The sequence shown here is derived from an EMBL/GenBank/DDBJ whole genome shotgun (WGS) entry which is preliminary data.</text>
</comment>
<dbReference type="Proteomes" id="UP000030147">
    <property type="component" value="Unassembled WGS sequence"/>
</dbReference>